<evidence type="ECO:0000259" key="4">
    <source>
        <dbReference type="PROSITE" id="PS01124"/>
    </source>
</evidence>
<feature type="domain" description="HTH araC/xylS-type" evidence="4">
    <location>
        <begin position="176"/>
        <end position="274"/>
    </location>
</feature>
<keyword evidence="6" id="KW-1185">Reference proteome</keyword>
<keyword evidence="3" id="KW-0804">Transcription</keyword>
<proteinExistence type="predicted"/>
<dbReference type="Pfam" id="PF12833">
    <property type="entry name" value="HTH_18"/>
    <property type="match status" value="1"/>
</dbReference>
<keyword evidence="1" id="KW-0805">Transcription regulation</keyword>
<dbReference type="PROSITE" id="PS00041">
    <property type="entry name" value="HTH_ARAC_FAMILY_1"/>
    <property type="match status" value="1"/>
</dbReference>
<evidence type="ECO:0000256" key="3">
    <source>
        <dbReference type="ARBA" id="ARBA00023163"/>
    </source>
</evidence>
<dbReference type="SUPFAM" id="SSF51215">
    <property type="entry name" value="Regulatory protein AraC"/>
    <property type="match status" value="1"/>
</dbReference>
<dbReference type="InterPro" id="IPR020449">
    <property type="entry name" value="Tscrpt_reg_AraC-type_HTH"/>
</dbReference>
<dbReference type="PRINTS" id="PR00032">
    <property type="entry name" value="HTHARAC"/>
</dbReference>
<dbReference type="InterPro" id="IPR037923">
    <property type="entry name" value="HTH-like"/>
</dbReference>
<dbReference type="SMART" id="SM00342">
    <property type="entry name" value="HTH_ARAC"/>
    <property type="match status" value="1"/>
</dbReference>
<dbReference type="KEGG" id="taer:GT409_13375"/>
<evidence type="ECO:0000256" key="2">
    <source>
        <dbReference type="ARBA" id="ARBA00023125"/>
    </source>
</evidence>
<name>A0A6P1M725_9BACT</name>
<dbReference type="InterPro" id="IPR003313">
    <property type="entry name" value="AraC-bd"/>
</dbReference>
<gene>
    <name evidence="5" type="ORF">GT409_13375</name>
</gene>
<dbReference type="Proteomes" id="UP000464954">
    <property type="component" value="Chromosome"/>
</dbReference>
<dbReference type="GO" id="GO:0043565">
    <property type="term" value="F:sequence-specific DNA binding"/>
    <property type="evidence" value="ECO:0007669"/>
    <property type="project" value="InterPro"/>
</dbReference>
<dbReference type="AlphaFoldDB" id="A0A6P1M725"/>
<dbReference type="EMBL" id="CP047593">
    <property type="protein sequence ID" value="QHI70390.1"/>
    <property type="molecule type" value="Genomic_DNA"/>
</dbReference>
<reference evidence="5 6" key="1">
    <citation type="submission" date="2020-01" db="EMBL/GenBank/DDBJ databases">
        <title>Ponticoccus aerotolerans gen. nov., sp. nov., an anaerobic bacterium and proposal of Ponticoccusceae fam. nov., Ponticoccusles ord. nov. and Ponticoccuse classis nov. in the phylum Kiritimatiellaeota.</title>
        <authorList>
            <person name="Zhou L.Y."/>
            <person name="Du Z.J."/>
        </authorList>
    </citation>
    <scope>NUCLEOTIDE SEQUENCE [LARGE SCALE GENOMIC DNA]</scope>
    <source>
        <strain evidence="5 6">S-5007</strain>
    </source>
</reference>
<dbReference type="InterPro" id="IPR018060">
    <property type="entry name" value="HTH_AraC"/>
</dbReference>
<dbReference type="Gene3D" id="1.10.10.60">
    <property type="entry name" value="Homeodomain-like"/>
    <property type="match status" value="2"/>
</dbReference>
<dbReference type="PANTHER" id="PTHR43280">
    <property type="entry name" value="ARAC-FAMILY TRANSCRIPTIONAL REGULATOR"/>
    <property type="match status" value="1"/>
</dbReference>
<sequence>MKPNIQKLAQLFVTNRDAYNGISYEAPLELPNNILVFTRTTLRPSDYKNTVHHRYVLIFFITGSGSLFVDNNHYNVQENQALLILPFQQHYYAPPSQEIEWLFISFELAETHPFGAFQQSVSISELMRSSLRELLTAYHTGAAQKTATMLSCILYELAIGKAAHPVSPSTGQIVIAKINTYIHQHLDEPFTLDDLARHCAFSVSHLRTQFKNAMGISLGHYVHSVRINHAIKLLLRTRLTVSEIAYQSGFSSPAIFCRAFKKEIGISPLKFRKKQSASAK</sequence>
<evidence type="ECO:0000256" key="1">
    <source>
        <dbReference type="ARBA" id="ARBA00023015"/>
    </source>
</evidence>
<dbReference type="PANTHER" id="PTHR43280:SF2">
    <property type="entry name" value="HTH-TYPE TRANSCRIPTIONAL REGULATOR EXSA"/>
    <property type="match status" value="1"/>
</dbReference>
<keyword evidence="2" id="KW-0238">DNA-binding</keyword>
<dbReference type="Pfam" id="PF02311">
    <property type="entry name" value="AraC_binding"/>
    <property type="match status" value="1"/>
</dbReference>
<dbReference type="PROSITE" id="PS01124">
    <property type="entry name" value="HTH_ARAC_FAMILY_2"/>
    <property type="match status" value="1"/>
</dbReference>
<evidence type="ECO:0000313" key="6">
    <source>
        <dbReference type="Proteomes" id="UP000464954"/>
    </source>
</evidence>
<dbReference type="GO" id="GO:0003700">
    <property type="term" value="F:DNA-binding transcription factor activity"/>
    <property type="evidence" value="ECO:0007669"/>
    <property type="project" value="InterPro"/>
</dbReference>
<protein>
    <submittedName>
        <fullName evidence="5">AraC family transcriptional regulator</fullName>
    </submittedName>
</protein>
<dbReference type="SUPFAM" id="SSF46689">
    <property type="entry name" value="Homeodomain-like"/>
    <property type="match status" value="2"/>
</dbReference>
<organism evidence="5 6">
    <name type="scientific">Tichowtungia aerotolerans</name>
    <dbReference type="NCBI Taxonomy" id="2697043"/>
    <lineage>
        <taxon>Bacteria</taxon>
        <taxon>Pseudomonadati</taxon>
        <taxon>Kiritimatiellota</taxon>
        <taxon>Tichowtungiia</taxon>
        <taxon>Tichowtungiales</taxon>
        <taxon>Tichowtungiaceae</taxon>
        <taxon>Tichowtungia</taxon>
    </lineage>
</organism>
<dbReference type="InterPro" id="IPR009057">
    <property type="entry name" value="Homeodomain-like_sf"/>
</dbReference>
<accession>A0A6P1M725</accession>
<dbReference type="InterPro" id="IPR018062">
    <property type="entry name" value="HTH_AraC-typ_CS"/>
</dbReference>
<dbReference type="RefSeq" id="WP_160629567.1">
    <property type="nucleotide sequence ID" value="NZ_CP047593.1"/>
</dbReference>
<evidence type="ECO:0000313" key="5">
    <source>
        <dbReference type="EMBL" id="QHI70390.1"/>
    </source>
</evidence>